<dbReference type="CDD" id="cd01949">
    <property type="entry name" value="GGDEF"/>
    <property type="match status" value="1"/>
</dbReference>
<name>A0A931G1S1_9ACTN</name>
<dbReference type="Pfam" id="PF00990">
    <property type="entry name" value="GGDEF"/>
    <property type="match status" value="1"/>
</dbReference>
<evidence type="ECO:0000313" key="4">
    <source>
        <dbReference type="Proteomes" id="UP000598146"/>
    </source>
</evidence>
<keyword evidence="4" id="KW-1185">Reference proteome</keyword>
<dbReference type="InterPro" id="IPR050469">
    <property type="entry name" value="Diguanylate_Cyclase"/>
</dbReference>
<feature type="region of interest" description="Disordered" evidence="1">
    <location>
        <begin position="202"/>
        <end position="223"/>
    </location>
</feature>
<dbReference type="Proteomes" id="UP000598146">
    <property type="component" value="Unassembled WGS sequence"/>
</dbReference>
<dbReference type="Gene3D" id="3.30.70.270">
    <property type="match status" value="1"/>
</dbReference>
<dbReference type="InterPro" id="IPR043128">
    <property type="entry name" value="Rev_trsase/Diguanyl_cyclase"/>
</dbReference>
<dbReference type="GO" id="GO:0052621">
    <property type="term" value="F:diguanylate cyclase activity"/>
    <property type="evidence" value="ECO:0007669"/>
    <property type="project" value="TreeGrafter"/>
</dbReference>
<dbReference type="SUPFAM" id="SSF55073">
    <property type="entry name" value="Nucleotide cyclase"/>
    <property type="match status" value="1"/>
</dbReference>
<accession>A0A931G1S1</accession>
<dbReference type="PANTHER" id="PTHR45138:SF9">
    <property type="entry name" value="DIGUANYLATE CYCLASE DGCM-RELATED"/>
    <property type="match status" value="1"/>
</dbReference>
<dbReference type="GO" id="GO:0005886">
    <property type="term" value="C:plasma membrane"/>
    <property type="evidence" value="ECO:0007669"/>
    <property type="project" value="TreeGrafter"/>
</dbReference>
<dbReference type="NCBIfam" id="TIGR00254">
    <property type="entry name" value="GGDEF"/>
    <property type="match status" value="1"/>
</dbReference>
<dbReference type="EMBL" id="JADQTO010000035">
    <property type="protein sequence ID" value="MBG0568228.1"/>
    <property type="molecule type" value="Genomic_DNA"/>
</dbReference>
<feature type="compositionally biased region" description="Basic residues" evidence="1">
    <location>
        <begin position="213"/>
        <end position="223"/>
    </location>
</feature>
<evidence type="ECO:0000256" key="1">
    <source>
        <dbReference type="SAM" id="MobiDB-lite"/>
    </source>
</evidence>
<dbReference type="GO" id="GO:0043709">
    <property type="term" value="P:cell adhesion involved in single-species biofilm formation"/>
    <property type="evidence" value="ECO:0007669"/>
    <property type="project" value="TreeGrafter"/>
</dbReference>
<evidence type="ECO:0000259" key="2">
    <source>
        <dbReference type="PROSITE" id="PS50887"/>
    </source>
</evidence>
<dbReference type="AlphaFoldDB" id="A0A931G1S1"/>
<dbReference type="PANTHER" id="PTHR45138">
    <property type="entry name" value="REGULATORY COMPONENTS OF SENSORY TRANSDUCTION SYSTEM"/>
    <property type="match status" value="1"/>
</dbReference>
<sequence>MIFTALGGVLAGFALAGALLYRHLGHLDAARRQIATEQRRAANAERLARRDDTTGLPNRRAFLEHLEQALAADTPVGVVMLDLDDFKTVNDTFSHETGNDLLTAVGMRLADLRTPVQLAARLSGDEFALLVTGDAEQTRACARAAWRAITSTPIPIGDRTDWRIKASVGYTTDGATPRDLLRHADAAMYQAKQAGGGVCDRTAATDAWPKPPGHGRCRDAHRR</sequence>
<reference evidence="3" key="1">
    <citation type="submission" date="2020-11" db="EMBL/GenBank/DDBJ databases">
        <title>Isolation and identification of active actinomycetes.</title>
        <authorList>
            <person name="Sun X."/>
        </authorList>
    </citation>
    <scope>NUCLEOTIDE SEQUENCE</scope>
    <source>
        <strain evidence="3">NEAU-A11</strain>
    </source>
</reference>
<organism evidence="3 4">
    <name type="scientific">Actinoplanes aureus</name>
    <dbReference type="NCBI Taxonomy" id="2792083"/>
    <lineage>
        <taxon>Bacteria</taxon>
        <taxon>Bacillati</taxon>
        <taxon>Actinomycetota</taxon>
        <taxon>Actinomycetes</taxon>
        <taxon>Micromonosporales</taxon>
        <taxon>Micromonosporaceae</taxon>
        <taxon>Actinoplanes</taxon>
    </lineage>
</organism>
<dbReference type="PROSITE" id="PS50887">
    <property type="entry name" value="GGDEF"/>
    <property type="match status" value="1"/>
</dbReference>
<dbReference type="GO" id="GO:1902201">
    <property type="term" value="P:negative regulation of bacterial-type flagellum-dependent cell motility"/>
    <property type="evidence" value="ECO:0007669"/>
    <property type="project" value="TreeGrafter"/>
</dbReference>
<comment type="caution">
    <text evidence="3">The sequence shown here is derived from an EMBL/GenBank/DDBJ whole genome shotgun (WGS) entry which is preliminary data.</text>
</comment>
<proteinExistence type="predicted"/>
<dbReference type="InterPro" id="IPR000160">
    <property type="entry name" value="GGDEF_dom"/>
</dbReference>
<protein>
    <submittedName>
        <fullName evidence="3">Diguanylate cyclase</fullName>
    </submittedName>
</protein>
<dbReference type="SMART" id="SM00267">
    <property type="entry name" value="GGDEF"/>
    <property type="match status" value="1"/>
</dbReference>
<gene>
    <name evidence="3" type="ORF">I4J89_43065</name>
</gene>
<feature type="domain" description="GGDEF" evidence="2">
    <location>
        <begin position="74"/>
        <end position="204"/>
    </location>
</feature>
<dbReference type="InterPro" id="IPR029787">
    <property type="entry name" value="Nucleotide_cyclase"/>
</dbReference>
<evidence type="ECO:0000313" key="3">
    <source>
        <dbReference type="EMBL" id="MBG0568228.1"/>
    </source>
</evidence>